<proteinExistence type="inferred from homology"/>
<dbReference type="InterPro" id="IPR023620">
    <property type="entry name" value="SmpB"/>
</dbReference>
<dbReference type="InterPro" id="IPR000037">
    <property type="entry name" value="SsrA-bd_prot"/>
</dbReference>
<protein>
    <recommendedName>
        <fullName evidence="3">SsrA-binding protein</fullName>
    </recommendedName>
    <alternativeName>
        <fullName evidence="3">Small protein B</fullName>
    </alternativeName>
</protein>
<dbReference type="HAMAP" id="MF_00023">
    <property type="entry name" value="SmpB"/>
    <property type="match status" value="1"/>
</dbReference>
<dbReference type="InterPro" id="IPR020081">
    <property type="entry name" value="SsrA-bd_prot_CS"/>
</dbReference>
<evidence type="ECO:0000313" key="5">
    <source>
        <dbReference type="Proteomes" id="UP000298759"/>
    </source>
</evidence>
<dbReference type="NCBIfam" id="NF003843">
    <property type="entry name" value="PRK05422.1"/>
    <property type="match status" value="1"/>
</dbReference>
<reference evidence="4 5" key="1">
    <citation type="submission" date="2018-12" db="EMBL/GenBank/DDBJ databases">
        <authorList>
            <person name="Chong R.A."/>
        </authorList>
    </citation>
    <scope>NUCLEOTIDE SEQUENCE [LARGE SCALE GENOMIC DNA]</scope>
    <source>
        <strain evidence="4 5">Ahe</strain>
    </source>
</reference>
<accession>A0A4D6XPX1</accession>
<evidence type="ECO:0000256" key="1">
    <source>
        <dbReference type="ARBA" id="ARBA00022490"/>
    </source>
</evidence>
<evidence type="ECO:0000256" key="2">
    <source>
        <dbReference type="ARBA" id="ARBA00022884"/>
    </source>
</evidence>
<dbReference type="Gene3D" id="2.40.280.10">
    <property type="match status" value="1"/>
</dbReference>
<reference evidence="4 5" key="2">
    <citation type="submission" date="2019-05" db="EMBL/GenBank/DDBJ databases">
        <title>Genome evolution of the obligate endosymbiont Buchnera aphidicola.</title>
        <authorList>
            <person name="Moran N.A."/>
        </authorList>
    </citation>
    <scope>NUCLEOTIDE SEQUENCE [LARGE SCALE GENOMIC DNA]</scope>
    <source>
        <strain evidence="4 5">Ahe</strain>
    </source>
</reference>
<evidence type="ECO:0000256" key="3">
    <source>
        <dbReference type="HAMAP-Rule" id="MF_00023"/>
    </source>
</evidence>
<dbReference type="PANTHER" id="PTHR30308:SF2">
    <property type="entry name" value="SSRA-BINDING PROTEIN"/>
    <property type="match status" value="1"/>
</dbReference>
<dbReference type="CDD" id="cd09294">
    <property type="entry name" value="SmpB"/>
    <property type="match status" value="1"/>
</dbReference>
<organism evidence="4 5">
    <name type="scientific">Buchnera aphidicola</name>
    <name type="common">Aphis helianthi</name>
    <dbReference type="NCBI Taxonomy" id="2315802"/>
    <lineage>
        <taxon>Bacteria</taxon>
        <taxon>Pseudomonadati</taxon>
        <taxon>Pseudomonadota</taxon>
        <taxon>Gammaproteobacteria</taxon>
        <taxon>Enterobacterales</taxon>
        <taxon>Erwiniaceae</taxon>
        <taxon>Buchnera</taxon>
    </lineage>
</organism>
<keyword evidence="1 3" id="KW-0963">Cytoplasm</keyword>
<dbReference type="GO" id="GO:0070929">
    <property type="term" value="P:trans-translation"/>
    <property type="evidence" value="ECO:0007669"/>
    <property type="project" value="UniProtKB-UniRule"/>
</dbReference>
<comment type="similarity">
    <text evidence="3">Belongs to the SmpB family.</text>
</comment>
<sequence length="162" mass="19430">MLTKKKHNLKLSTIYTNKKAYYNYFIEETFQSGLVLQGWEIKSIREGKINISESYISNHLHEMYLFNSIIQPLNTTSNHFPCDPIRKRKLLLHRNEINYLSIQKNKIGYTLITLSLFWKKSWCKLNFGLAKGKNKIDKREEDKKNTWKREKLNILKKTKIIY</sequence>
<dbReference type="PROSITE" id="PS01317">
    <property type="entry name" value="SSRP"/>
    <property type="match status" value="1"/>
</dbReference>
<comment type="function">
    <text evidence="3">Required for rescue of stalled ribosomes mediated by trans-translation. Binds to transfer-messenger RNA (tmRNA), required for stable association of tmRNA with ribosomes. tmRNA and SmpB together mimic tRNA shape, replacing the anticodon stem-loop with SmpB. tmRNA is encoded by the ssrA gene; the 2 termini fold to resemble tRNA(Ala) and it encodes a 'tag peptide', a short internal open reading frame. During trans-translation Ala-aminoacylated tmRNA acts like a tRNA, entering the A-site of stalled ribosomes, displacing the stalled mRNA. The ribosome then switches to translate the ORF on the tmRNA; the nascent peptide is terminated with the 'tag peptide' encoded by the tmRNA and targeted for degradation. The ribosome is freed to recommence translation, which seems to be the essential function of trans-translation.</text>
</comment>
<dbReference type="SUPFAM" id="SSF74982">
    <property type="entry name" value="Small protein B (SmpB)"/>
    <property type="match status" value="1"/>
</dbReference>
<dbReference type="AlphaFoldDB" id="A0A4D6XPX1"/>
<dbReference type="GO" id="GO:0070930">
    <property type="term" value="P:trans-translation-dependent protein tagging"/>
    <property type="evidence" value="ECO:0007669"/>
    <property type="project" value="TreeGrafter"/>
</dbReference>
<dbReference type="EMBL" id="CP034894">
    <property type="protein sequence ID" value="QCI17077.1"/>
    <property type="molecule type" value="Genomic_DNA"/>
</dbReference>
<comment type="subcellular location">
    <subcellularLocation>
        <location evidence="3">Cytoplasm</location>
    </subcellularLocation>
    <text evidence="3">The tmRNA-SmpB complex associates with stalled 70S ribosomes.</text>
</comment>
<dbReference type="OrthoDB" id="9805462at2"/>
<evidence type="ECO:0000313" key="4">
    <source>
        <dbReference type="EMBL" id="QCI17077.1"/>
    </source>
</evidence>
<gene>
    <name evidence="3 4" type="primary">smpB</name>
    <name evidence="4" type="ORF">D9V62_01300</name>
</gene>
<dbReference type="GO" id="GO:0005829">
    <property type="term" value="C:cytosol"/>
    <property type="evidence" value="ECO:0007669"/>
    <property type="project" value="TreeGrafter"/>
</dbReference>
<dbReference type="PANTHER" id="PTHR30308">
    <property type="entry name" value="TMRNA-BINDING COMPONENT OF TRANS-TRANSLATION TAGGING COMPLEX"/>
    <property type="match status" value="1"/>
</dbReference>
<dbReference type="Pfam" id="PF01668">
    <property type="entry name" value="SmpB"/>
    <property type="match status" value="1"/>
</dbReference>
<dbReference type="NCBIfam" id="TIGR00086">
    <property type="entry name" value="smpB"/>
    <property type="match status" value="1"/>
</dbReference>
<dbReference type="Proteomes" id="UP000298759">
    <property type="component" value="Chromosome"/>
</dbReference>
<dbReference type="GO" id="GO:0003723">
    <property type="term" value="F:RNA binding"/>
    <property type="evidence" value="ECO:0007669"/>
    <property type="project" value="UniProtKB-UniRule"/>
</dbReference>
<name>A0A4D6XPX1_9GAMM</name>
<dbReference type="RefSeq" id="WP_158340010.1">
    <property type="nucleotide sequence ID" value="NZ_CP034894.1"/>
</dbReference>
<keyword evidence="2 3" id="KW-0694">RNA-binding</keyword>